<evidence type="ECO:0000259" key="1">
    <source>
        <dbReference type="Pfam" id="PF13243"/>
    </source>
</evidence>
<dbReference type="RefSeq" id="WP_288883898.1">
    <property type="nucleotide sequence ID" value="NZ_CBFGNQ010000005.1"/>
</dbReference>
<dbReference type="InterPro" id="IPR032696">
    <property type="entry name" value="SQ_cyclase_C"/>
</dbReference>
<dbReference type="Gene3D" id="1.50.10.20">
    <property type="match status" value="1"/>
</dbReference>
<reference evidence="2 3" key="1">
    <citation type="submission" date="2024-03" db="EMBL/GenBank/DDBJ databases">
        <title>Sequence of Lycoming College Course Isolates.</title>
        <authorList>
            <person name="Plotts O."/>
            <person name="Newman J."/>
        </authorList>
    </citation>
    <scope>NUCLEOTIDE SEQUENCE [LARGE SCALE GENOMIC DNA]</scope>
    <source>
        <strain evidence="2 3">CJB-3</strain>
    </source>
</reference>
<protein>
    <recommendedName>
        <fullName evidence="1">Squalene cyclase C-terminal domain-containing protein</fullName>
    </recommendedName>
</protein>
<dbReference type="Proteomes" id="UP001378956">
    <property type="component" value="Unassembled WGS sequence"/>
</dbReference>
<gene>
    <name evidence="2" type="ORF">WAE58_19895</name>
</gene>
<evidence type="ECO:0000313" key="2">
    <source>
        <dbReference type="EMBL" id="MEJ2904716.1"/>
    </source>
</evidence>
<keyword evidence="3" id="KW-1185">Reference proteome</keyword>
<proteinExistence type="predicted"/>
<name>A0ABU8NRG4_9SPHI</name>
<feature type="domain" description="Squalene cyclase C-terminal" evidence="1">
    <location>
        <begin position="410"/>
        <end position="587"/>
    </location>
</feature>
<organism evidence="2 3">
    <name type="scientific">Pedobacter panaciterrae</name>
    <dbReference type="NCBI Taxonomy" id="363849"/>
    <lineage>
        <taxon>Bacteria</taxon>
        <taxon>Pseudomonadati</taxon>
        <taxon>Bacteroidota</taxon>
        <taxon>Sphingobacteriia</taxon>
        <taxon>Sphingobacteriales</taxon>
        <taxon>Sphingobacteriaceae</taxon>
        <taxon>Pedobacter</taxon>
    </lineage>
</organism>
<comment type="caution">
    <text evidence="2">The sequence shown here is derived from an EMBL/GenBank/DDBJ whole genome shotgun (WGS) entry which is preliminary data.</text>
</comment>
<dbReference type="InterPro" id="IPR008930">
    <property type="entry name" value="Terpenoid_cyclase/PrenylTrfase"/>
</dbReference>
<accession>A0ABU8NRG4</accession>
<dbReference type="SUPFAM" id="SSF48239">
    <property type="entry name" value="Terpenoid cyclases/Protein prenyltransferases"/>
    <property type="match status" value="1"/>
</dbReference>
<sequence>MSKTTDQFSEYVNTLFLENATKEALTSPDLYHSHSFYLNLIPLLTENGKNDINIPAAKLEKLGIASYLYFRALLVYDHMTDSQTETTEKKTNLYLFFSFFERSAAELGRLYENSNPFWQYFEACKLEYFNTTLLEKQWSQKRPAITEAVFKKIASGKSAVCNAIVYALNGLMPKDFQHTPDWLECLQHLHIGFQYLDDLDDFKKDGIEQQWTYTHSQVEEAIKDQGHNLSAVSSDAKYRYLFLSGIAVRNLENAIDHFRLAKTIAAKTQLHRLVTFITSKEERCRNQIREISLLIEKTKDKAKKSTDHLQARTIQHSTTAGIDFMAGSLQEDGYWRDFLTSAGFGRDWITAYVVLQLSDIPGNEALIAKASEQLLSRTGAAYNENIIADADSINFFIWMQNNRGVNVPEATVVNWRSFMHSNGGWATYNNELSLREKLGLDKGVSVAGWLMPHNCVSAVAACVLSFMEINEAYDDTIGYLLKQQHDEGYISSYWWTSPIYATSFSLMALSKTKKYADAAARMACWLSNIQNSDGCWYNPAVNEPSALYTALAMKALLQFNDKHYTEEIQKGAEWLLRNQTGDGSWPTNRVLLLPATNVIQLETVEQWRKSSFGVNVIIDDHNRVFTTATVLNTLHLYEQKYSLIHAS</sequence>
<dbReference type="EMBL" id="JBBEUB010000007">
    <property type="protein sequence ID" value="MEJ2904716.1"/>
    <property type="molecule type" value="Genomic_DNA"/>
</dbReference>
<dbReference type="Pfam" id="PF13243">
    <property type="entry name" value="SQHop_cyclase_C"/>
    <property type="match status" value="1"/>
</dbReference>
<evidence type="ECO:0000313" key="3">
    <source>
        <dbReference type="Proteomes" id="UP001378956"/>
    </source>
</evidence>